<keyword evidence="3" id="KW-1185">Reference proteome</keyword>
<keyword evidence="1" id="KW-0732">Signal</keyword>
<proteinExistence type="predicted"/>
<dbReference type="Proteomes" id="UP000320042">
    <property type="component" value="Unassembled WGS sequence"/>
</dbReference>
<dbReference type="EMBL" id="VOEJ01000005">
    <property type="protein sequence ID" value="TWR28944.1"/>
    <property type="molecule type" value="Genomic_DNA"/>
</dbReference>
<dbReference type="AlphaFoldDB" id="A0A563UC82"/>
<evidence type="ECO:0008006" key="4">
    <source>
        <dbReference type="Google" id="ProtNLM"/>
    </source>
</evidence>
<gene>
    <name evidence="2" type="ORF">FPZ43_11820</name>
</gene>
<protein>
    <recommendedName>
        <fullName evidence="4">DUF4105 domain-containing protein</fullName>
    </recommendedName>
</protein>
<name>A0A563UC82_9SPHI</name>
<evidence type="ECO:0000313" key="3">
    <source>
        <dbReference type="Proteomes" id="UP000320042"/>
    </source>
</evidence>
<organism evidence="2 3">
    <name type="scientific">Mucilaginibacter pallidiroseus</name>
    <dbReference type="NCBI Taxonomy" id="2599295"/>
    <lineage>
        <taxon>Bacteria</taxon>
        <taxon>Pseudomonadati</taxon>
        <taxon>Bacteroidota</taxon>
        <taxon>Sphingobacteriia</taxon>
        <taxon>Sphingobacteriales</taxon>
        <taxon>Sphingobacteriaceae</taxon>
        <taxon>Mucilaginibacter</taxon>
    </lineage>
</organism>
<dbReference type="RefSeq" id="WP_146382130.1">
    <property type="nucleotide sequence ID" value="NZ_VOEJ01000005.1"/>
</dbReference>
<evidence type="ECO:0000256" key="1">
    <source>
        <dbReference type="SAM" id="SignalP"/>
    </source>
</evidence>
<feature type="chain" id="PRO_5021720297" description="DUF4105 domain-containing protein" evidence="1">
    <location>
        <begin position="28"/>
        <end position="389"/>
    </location>
</feature>
<dbReference type="OrthoDB" id="629215at2"/>
<feature type="signal peptide" evidence="1">
    <location>
        <begin position="1"/>
        <end position="27"/>
    </location>
</feature>
<reference evidence="2 3" key="1">
    <citation type="submission" date="2019-07" db="EMBL/GenBank/DDBJ databases">
        <authorList>
            <person name="Kim J."/>
        </authorList>
    </citation>
    <scope>NUCLEOTIDE SEQUENCE [LARGE SCALE GENOMIC DNA]</scope>
    <source>
        <strain evidence="3">dk17</strain>
    </source>
</reference>
<comment type="caution">
    <text evidence="2">The sequence shown here is derived from an EMBL/GenBank/DDBJ whole genome shotgun (WGS) entry which is preliminary data.</text>
</comment>
<accession>A0A563UC82</accession>
<evidence type="ECO:0000313" key="2">
    <source>
        <dbReference type="EMBL" id="TWR28944.1"/>
    </source>
</evidence>
<sequence>MKVLYNSTFLKLFLIVLLCQLSISAQAQLSASAANRGRYIDSLSKIETANFLFNTNISSANNSSVKKVSSPVNVFDADDSELQKSLSATLTKKEQRVQLMEYLKQLDMEDNLNANQANRKLMFRFASLFTRLKMYPLAMKCFFKTIKKDRDKAIKQQTDNNSLDNNPVDNIDDLPINYKDDSLITVQTQLVKNEKSKMTTYQRIAGTFNDNKPAIAYAMLFHVKQPVPGKRKIFSFSNTGHTFITLIKYNADSTYVTCSFGFYPKKDQPLAATPVAPSSPSQLKDDSGHLWDEVVGKFISQRKFERILSLTKKYGDLEYHLSKNNCTDFSLQAASLAGISITETSGKWPLGSGNNPGVTGQALIGGKFSNTDENPGNNLFSTLNLSVLH</sequence>